<dbReference type="AlphaFoldDB" id="A0AAD9NW32"/>
<dbReference type="EMBL" id="JAODUO010000311">
    <property type="protein sequence ID" value="KAK2183458.1"/>
    <property type="molecule type" value="Genomic_DNA"/>
</dbReference>
<proteinExistence type="predicted"/>
<reference evidence="2" key="1">
    <citation type="journal article" date="2023" name="Mol. Biol. Evol.">
        <title>Third-Generation Sequencing Reveals the Adaptive Role of the Epigenome in Three Deep-Sea Polychaetes.</title>
        <authorList>
            <person name="Perez M."/>
            <person name="Aroh O."/>
            <person name="Sun Y."/>
            <person name="Lan Y."/>
            <person name="Juniper S.K."/>
            <person name="Young C.R."/>
            <person name="Angers B."/>
            <person name="Qian P.Y."/>
        </authorList>
    </citation>
    <scope>NUCLEOTIDE SEQUENCE</scope>
    <source>
        <strain evidence="2">R07B-5</strain>
    </source>
</reference>
<dbReference type="Proteomes" id="UP001209878">
    <property type="component" value="Unassembled WGS sequence"/>
</dbReference>
<keyword evidence="3" id="KW-1185">Reference proteome</keyword>
<gene>
    <name evidence="2" type="ORF">NP493_312g07005</name>
</gene>
<protein>
    <submittedName>
        <fullName evidence="2">Uncharacterized protein</fullName>
    </submittedName>
</protein>
<feature type="compositionally biased region" description="Low complexity" evidence="1">
    <location>
        <begin position="1"/>
        <end position="23"/>
    </location>
</feature>
<feature type="region of interest" description="Disordered" evidence="1">
    <location>
        <begin position="1"/>
        <end position="26"/>
    </location>
</feature>
<name>A0AAD9NW32_RIDPI</name>
<organism evidence="2 3">
    <name type="scientific">Ridgeia piscesae</name>
    <name type="common">Tubeworm</name>
    <dbReference type="NCBI Taxonomy" id="27915"/>
    <lineage>
        <taxon>Eukaryota</taxon>
        <taxon>Metazoa</taxon>
        <taxon>Spiralia</taxon>
        <taxon>Lophotrochozoa</taxon>
        <taxon>Annelida</taxon>
        <taxon>Polychaeta</taxon>
        <taxon>Sedentaria</taxon>
        <taxon>Canalipalpata</taxon>
        <taxon>Sabellida</taxon>
        <taxon>Siboglinidae</taxon>
        <taxon>Ridgeia</taxon>
    </lineage>
</organism>
<evidence type="ECO:0000313" key="2">
    <source>
        <dbReference type="EMBL" id="KAK2183458.1"/>
    </source>
</evidence>
<sequence>MSDSLSTGTDTTLTRGTTLTPSSDLPLILGRGQQQDPLRSHVQVLPELPSHRYKYSVWHDISSTDVKGDQLKAPRVRCGPQEIEKLFYRLRNDDNMLIHHTKRGRERKDYRHKMENWENAECCNLSYQELGQAYQKAHFVQVLKRLFRVVELNLLEDNLTDLHGVSFPVVFQMLPQLKVLDDVKRQDSDDDFDLDQNETTSTCVVS</sequence>
<evidence type="ECO:0000256" key="1">
    <source>
        <dbReference type="SAM" id="MobiDB-lite"/>
    </source>
</evidence>
<comment type="caution">
    <text evidence="2">The sequence shown here is derived from an EMBL/GenBank/DDBJ whole genome shotgun (WGS) entry which is preliminary data.</text>
</comment>
<evidence type="ECO:0000313" key="3">
    <source>
        <dbReference type="Proteomes" id="UP001209878"/>
    </source>
</evidence>
<accession>A0AAD9NW32</accession>